<evidence type="ECO:0000313" key="11">
    <source>
        <dbReference type="EMBL" id="GBO42872.1"/>
    </source>
</evidence>
<keyword evidence="5" id="KW-0862">Zinc</keyword>
<dbReference type="InterPro" id="IPR001506">
    <property type="entry name" value="Peptidase_M12A"/>
</dbReference>
<dbReference type="Proteomes" id="UP000499080">
    <property type="component" value="Unassembled WGS sequence"/>
</dbReference>
<evidence type="ECO:0000313" key="9">
    <source>
        <dbReference type="EMBL" id="GBM88925.1"/>
    </source>
</evidence>
<dbReference type="GO" id="GO:0004222">
    <property type="term" value="F:metalloendopeptidase activity"/>
    <property type="evidence" value="ECO:0007669"/>
    <property type="project" value="InterPro"/>
</dbReference>
<keyword evidence="2" id="KW-0645">Protease</keyword>
<protein>
    <recommendedName>
        <fullName evidence="8">Peptidase M12A domain-containing protein</fullName>
    </recommendedName>
</protein>
<gene>
    <name evidence="11" type="ORF">AVEN_121297_1</name>
    <name evidence="9" type="ORF">AVEN_205444_1</name>
    <name evidence="10" type="ORF">AVEN_74691_1</name>
</gene>
<feature type="non-terminal residue" evidence="9">
    <location>
        <position position="1"/>
    </location>
</feature>
<reference evidence="9 12" key="1">
    <citation type="journal article" date="2019" name="Sci. Rep.">
        <title>Orb-weaving spider Araneus ventricosus genome elucidates the spidroin gene catalogue.</title>
        <authorList>
            <person name="Kono N."/>
            <person name="Nakamura H."/>
            <person name="Ohtoshi R."/>
            <person name="Moran D.A.P."/>
            <person name="Shinohara A."/>
            <person name="Yoshida Y."/>
            <person name="Fujiwara M."/>
            <person name="Mori M."/>
            <person name="Tomita M."/>
            <person name="Arakawa K."/>
        </authorList>
    </citation>
    <scope>NUCLEOTIDE SEQUENCE [LARGE SCALE GENOMIC DNA]</scope>
</reference>
<dbReference type="Pfam" id="PF01400">
    <property type="entry name" value="Astacin"/>
    <property type="match status" value="1"/>
</dbReference>
<organism evidence="9 12">
    <name type="scientific">Araneus ventricosus</name>
    <name type="common">Orbweaver spider</name>
    <name type="synonym">Epeira ventricosa</name>
    <dbReference type="NCBI Taxonomy" id="182803"/>
    <lineage>
        <taxon>Eukaryota</taxon>
        <taxon>Metazoa</taxon>
        <taxon>Ecdysozoa</taxon>
        <taxon>Arthropoda</taxon>
        <taxon>Chelicerata</taxon>
        <taxon>Arachnida</taxon>
        <taxon>Araneae</taxon>
        <taxon>Araneomorphae</taxon>
        <taxon>Entelegynae</taxon>
        <taxon>Araneoidea</taxon>
        <taxon>Araneidae</taxon>
        <taxon>Araneus</taxon>
    </lineage>
</organism>
<keyword evidence="3" id="KW-0479">Metal-binding</keyword>
<dbReference type="InterPro" id="IPR024079">
    <property type="entry name" value="MetalloPept_cat_dom_sf"/>
</dbReference>
<name>A0A4Y2JGA5_ARAVE</name>
<evidence type="ECO:0000259" key="8">
    <source>
        <dbReference type="PROSITE" id="PS51864"/>
    </source>
</evidence>
<keyword evidence="6" id="KW-0482">Metalloprotease</keyword>
<evidence type="ECO:0000313" key="10">
    <source>
        <dbReference type="EMBL" id="GBO42870.1"/>
    </source>
</evidence>
<evidence type="ECO:0000313" key="12">
    <source>
        <dbReference type="Proteomes" id="UP000499080"/>
    </source>
</evidence>
<dbReference type="GO" id="GO:0006508">
    <property type="term" value="P:proteolysis"/>
    <property type="evidence" value="ECO:0007669"/>
    <property type="project" value="UniProtKB-KW"/>
</dbReference>
<evidence type="ECO:0000256" key="7">
    <source>
        <dbReference type="PROSITE-ProRule" id="PRU01211"/>
    </source>
</evidence>
<proteinExistence type="predicted"/>
<evidence type="ECO:0000256" key="3">
    <source>
        <dbReference type="ARBA" id="ARBA00022723"/>
    </source>
</evidence>
<comment type="caution">
    <text evidence="7">Lacks conserved residue(s) required for the propagation of feature annotation.</text>
</comment>
<dbReference type="OrthoDB" id="291007at2759"/>
<dbReference type="EMBL" id="BGPR01069130">
    <property type="protein sequence ID" value="GBO42870.1"/>
    <property type="molecule type" value="Genomic_DNA"/>
</dbReference>
<keyword evidence="4" id="KW-0378">Hydrolase</keyword>
<evidence type="ECO:0000256" key="4">
    <source>
        <dbReference type="ARBA" id="ARBA00022801"/>
    </source>
</evidence>
<evidence type="ECO:0000256" key="2">
    <source>
        <dbReference type="ARBA" id="ARBA00022670"/>
    </source>
</evidence>
<dbReference type="PANTHER" id="PTHR10127">
    <property type="entry name" value="DISCOIDIN, CUB, EGF, LAMININ , AND ZINC METALLOPROTEASE DOMAIN CONTAINING"/>
    <property type="match status" value="1"/>
</dbReference>
<evidence type="ECO:0000256" key="1">
    <source>
        <dbReference type="ARBA" id="ARBA00001947"/>
    </source>
</evidence>
<evidence type="ECO:0000256" key="5">
    <source>
        <dbReference type="ARBA" id="ARBA00022833"/>
    </source>
</evidence>
<dbReference type="EMBL" id="BGPR01069132">
    <property type="protein sequence ID" value="GBO42872.1"/>
    <property type="molecule type" value="Genomic_DNA"/>
</dbReference>
<keyword evidence="12" id="KW-1185">Reference proteome</keyword>
<dbReference type="AlphaFoldDB" id="A0A4Y2JGA5"/>
<feature type="domain" description="Peptidase M12A" evidence="8">
    <location>
        <begin position="5"/>
        <end position="66"/>
    </location>
</feature>
<dbReference type="PROSITE" id="PS51864">
    <property type="entry name" value="ASTACIN"/>
    <property type="match status" value="1"/>
</dbReference>
<sequence>WQERSAVPRDSQRWPNGVVPYVVDPARYDIWFLIMRAMRHIEDNSCIRFVHKTKEHDYLSIFKGDG</sequence>
<comment type="caution">
    <text evidence="9">The sequence shown here is derived from an EMBL/GenBank/DDBJ whole genome shotgun (WGS) entry which is preliminary data.</text>
</comment>
<dbReference type="EMBL" id="BGPR01110383">
    <property type="protein sequence ID" value="GBM88925.1"/>
    <property type="molecule type" value="Genomic_DNA"/>
</dbReference>
<comment type="cofactor">
    <cofactor evidence="1">
        <name>Zn(2+)</name>
        <dbReference type="ChEBI" id="CHEBI:29105"/>
    </cofactor>
</comment>
<evidence type="ECO:0000256" key="6">
    <source>
        <dbReference type="ARBA" id="ARBA00023049"/>
    </source>
</evidence>
<dbReference type="Gene3D" id="3.40.390.10">
    <property type="entry name" value="Collagenase (Catalytic Domain)"/>
    <property type="match status" value="1"/>
</dbReference>
<dbReference type="SUPFAM" id="SSF55486">
    <property type="entry name" value="Metalloproteases ('zincins'), catalytic domain"/>
    <property type="match status" value="1"/>
</dbReference>
<dbReference type="GO" id="GO:0046872">
    <property type="term" value="F:metal ion binding"/>
    <property type="evidence" value="ECO:0007669"/>
    <property type="project" value="UniProtKB-KW"/>
</dbReference>
<accession>A0A4Y2JGA5</accession>
<dbReference type="PANTHER" id="PTHR10127:SF780">
    <property type="entry name" value="METALLOENDOPEPTIDASE"/>
    <property type="match status" value="1"/>
</dbReference>